<organism evidence="2">
    <name type="scientific">uncultured Caudovirales phage</name>
    <dbReference type="NCBI Taxonomy" id="2100421"/>
    <lineage>
        <taxon>Viruses</taxon>
        <taxon>Duplodnaviria</taxon>
        <taxon>Heunggongvirae</taxon>
        <taxon>Uroviricota</taxon>
        <taxon>Caudoviricetes</taxon>
        <taxon>Peduoviridae</taxon>
        <taxon>Maltschvirus</taxon>
        <taxon>Maltschvirus maltsch</taxon>
    </lineage>
</organism>
<evidence type="ECO:0000313" key="2">
    <source>
        <dbReference type="EMBL" id="CAB4185345.1"/>
    </source>
</evidence>
<dbReference type="EMBL" id="LR797078">
    <property type="protein sequence ID" value="CAB4185345.1"/>
    <property type="molecule type" value="Genomic_DNA"/>
</dbReference>
<protein>
    <submittedName>
        <fullName evidence="2">Uncharacterized protein</fullName>
    </submittedName>
</protein>
<gene>
    <name evidence="2" type="ORF">UFOVP1130_36</name>
</gene>
<proteinExistence type="predicted"/>
<feature type="region of interest" description="Disordered" evidence="1">
    <location>
        <begin position="1"/>
        <end position="36"/>
    </location>
</feature>
<sequence>MAVNETRSMNNDLRLGSKDGKFKNTTPDRGGDLDPTDASVRAMELQAQYGVVERTPLANAPEAHLHR</sequence>
<evidence type="ECO:0000256" key="1">
    <source>
        <dbReference type="SAM" id="MobiDB-lite"/>
    </source>
</evidence>
<accession>A0A6J5QXC6</accession>
<feature type="compositionally biased region" description="Polar residues" evidence="1">
    <location>
        <begin position="1"/>
        <end position="11"/>
    </location>
</feature>
<reference evidence="2" key="1">
    <citation type="submission" date="2020-05" db="EMBL/GenBank/DDBJ databases">
        <authorList>
            <person name="Chiriac C."/>
            <person name="Salcher M."/>
            <person name="Ghai R."/>
            <person name="Kavagutti S V."/>
        </authorList>
    </citation>
    <scope>NUCLEOTIDE SEQUENCE</scope>
</reference>
<name>A0A6J5QXC6_9CAUD</name>